<dbReference type="SUPFAM" id="SSF143422">
    <property type="entry name" value="Transposase IS200-like"/>
    <property type="match status" value="1"/>
</dbReference>
<sequence length="178" mass="21019">MGRSRYVITEPEKPHFLTCTVLEWLPLFTRPALVDILLDCWRYQQAHQGLRLYGYVVLENHLHFVAQAPDLSKCVSGFKSFTARQIIDHLEDRGAERLLERLRFAKRAHKDDRVYQLWQEGSHAELVYSPAVMREKLDYIHHNPLKRGYVDRAEHWRYSSARNYAGQAGLIEVDRWEA</sequence>
<dbReference type="GO" id="GO:0004803">
    <property type="term" value="F:transposase activity"/>
    <property type="evidence" value="ECO:0007669"/>
    <property type="project" value="InterPro"/>
</dbReference>
<dbReference type="RefSeq" id="WP_119894375.1">
    <property type="nucleotide sequence ID" value="NZ_CP032419.1"/>
</dbReference>
<dbReference type="AlphaFoldDB" id="A0A385Z5B2"/>
<dbReference type="Gene3D" id="3.30.70.1290">
    <property type="entry name" value="Transposase IS200-like"/>
    <property type="match status" value="1"/>
</dbReference>
<organism evidence="2 3">
    <name type="scientific">Pseudomonas cavernae</name>
    <dbReference type="NCBI Taxonomy" id="2320867"/>
    <lineage>
        <taxon>Bacteria</taxon>
        <taxon>Pseudomonadati</taxon>
        <taxon>Pseudomonadota</taxon>
        <taxon>Gammaproteobacteria</taxon>
        <taxon>Pseudomonadales</taxon>
        <taxon>Pseudomonadaceae</taxon>
        <taxon>Pseudomonas</taxon>
    </lineage>
</organism>
<reference evidence="3" key="1">
    <citation type="submission" date="2018-09" db="EMBL/GenBank/DDBJ databases">
        <authorList>
            <person name="Zhu H."/>
        </authorList>
    </citation>
    <scope>NUCLEOTIDE SEQUENCE [LARGE SCALE GENOMIC DNA]</scope>
    <source>
        <strain evidence="3">K2W31S-8</strain>
    </source>
</reference>
<evidence type="ECO:0000313" key="3">
    <source>
        <dbReference type="Proteomes" id="UP000265560"/>
    </source>
</evidence>
<dbReference type="OrthoDB" id="9794403at2"/>
<dbReference type="GO" id="GO:0006313">
    <property type="term" value="P:DNA transposition"/>
    <property type="evidence" value="ECO:0007669"/>
    <property type="project" value="InterPro"/>
</dbReference>
<dbReference type="InterPro" id="IPR036515">
    <property type="entry name" value="Transposase_17_sf"/>
</dbReference>
<evidence type="ECO:0000259" key="1">
    <source>
        <dbReference type="SMART" id="SM01321"/>
    </source>
</evidence>
<dbReference type="PANTHER" id="PTHR36966">
    <property type="entry name" value="REP-ASSOCIATED TYROSINE TRANSPOSASE"/>
    <property type="match status" value="1"/>
</dbReference>
<keyword evidence="3" id="KW-1185">Reference proteome</keyword>
<dbReference type="GO" id="GO:0043565">
    <property type="term" value="F:sequence-specific DNA binding"/>
    <property type="evidence" value="ECO:0007669"/>
    <property type="project" value="TreeGrafter"/>
</dbReference>
<evidence type="ECO:0000313" key="2">
    <source>
        <dbReference type="EMBL" id="AYC33720.1"/>
    </source>
</evidence>
<name>A0A385Z5B2_9PSED</name>
<dbReference type="EMBL" id="CP032419">
    <property type="protein sequence ID" value="AYC33720.1"/>
    <property type="molecule type" value="Genomic_DNA"/>
</dbReference>
<dbReference type="InterPro" id="IPR052715">
    <property type="entry name" value="RAYT_transposase"/>
</dbReference>
<feature type="domain" description="Transposase IS200-like" evidence="1">
    <location>
        <begin position="10"/>
        <end position="143"/>
    </location>
</feature>
<dbReference type="InterPro" id="IPR002686">
    <property type="entry name" value="Transposase_17"/>
</dbReference>
<dbReference type="PANTHER" id="PTHR36966:SF1">
    <property type="entry name" value="REP-ASSOCIATED TYROSINE TRANSPOSASE"/>
    <property type="match status" value="1"/>
</dbReference>
<dbReference type="SMART" id="SM01321">
    <property type="entry name" value="Y1_Tnp"/>
    <property type="match status" value="1"/>
</dbReference>
<gene>
    <name evidence="2" type="ORF">D3880_15765</name>
</gene>
<proteinExistence type="predicted"/>
<dbReference type="Proteomes" id="UP000265560">
    <property type="component" value="Chromosome"/>
</dbReference>
<accession>A0A385Z5B2</accession>
<protein>
    <submittedName>
        <fullName evidence="2">Transposase</fullName>
    </submittedName>
</protein>
<dbReference type="KEGG" id="pcav:D3880_15765"/>
<dbReference type="NCBIfam" id="NF047646">
    <property type="entry name" value="REP_Tyr_transpos"/>
    <property type="match status" value="1"/>
</dbReference>